<dbReference type="Pfam" id="PF17762">
    <property type="entry name" value="HTH_ParB"/>
    <property type="match status" value="1"/>
</dbReference>
<protein>
    <submittedName>
        <fullName evidence="6">ParB family chromosome partitioning protein</fullName>
    </submittedName>
</protein>
<dbReference type="EMBL" id="JAUSQW010000001">
    <property type="protein sequence ID" value="MDP9800904.1"/>
    <property type="molecule type" value="Genomic_DNA"/>
</dbReference>
<dbReference type="PANTHER" id="PTHR33375">
    <property type="entry name" value="CHROMOSOME-PARTITIONING PROTEIN PARB-RELATED"/>
    <property type="match status" value="1"/>
</dbReference>
<dbReference type="SUPFAM" id="SSF110849">
    <property type="entry name" value="ParB/Sulfiredoxin"/>
    <property type="match status" value="1"/>
</dbReference>
<dbReference type="InterPro" id="IPR036086">
    <property type="entry name" value="ParB/Sulfiredoxin_sf"/>
</dbReference>
<dbReference type="PANTHER" id="PTHR33375:SF1">
    <property type="entry name" value="CHROMOSOME-PARTITIONING PROTEIN PARB-RELATED"/>
    <property type="match status" value="1"/>
</dbReference>
<dbReference type="Gene3D" id="3.90.1530.30">
    <property type="match status" value="1"/>
</dbReference>
<accession>A0ABT9NB07</accession>
<feature type="compositionally biased region" description="Polar residues" evidence="4">
    <location>
        <begin position="87"/>
        <end position="99"/>
    </location>
</feature>
<evidence type="ECO:0000313" key="6">
    <source>
        <dbReference type="EMBL" id="MDP9800904.1"/>
    </source>
</evidence>
<feature type="compositionally biased region" description="Low complexity" evidence="4">
    <location>
        <begin position="135"/>
        <end position="146"/>
    </location>
</feature>
<dbReference type="InterPro" id="IPR050336">
    <property type="entry name" value="Chromosome_partition/occlusion"/>
</dbReference>
<proteinExistence type="inferred from homology"/>
<dbReference type="InterPro" id="IPR004437">
    <property type="entry name" value="ParB/RepB/Spo0J"/>
</dbReference>
<dbReference type="RefSeq" id="WP_278058438.1">
    <property type="nucleotide sequence ID" value="NZ_CP121247.1"/>
</dbReference>
<evidence type="ECO:0000256" key="1">
    <source>
        <dbReference type="ARBA" id="ARBA00006295"/>
    </source>
</evidence>
<dbReference type="Proteomes" id="UP001235966">
    <property type="component" value="Unassembled WGS sequence"/>
</dbReference>
<dbReference type="InterPro" id="IPR003115">
    <property type="entry name" value="ParB_N"/>
</dbReference>
<evidence type="ECO:0000259" key="5">
    <source>
        <dbReference type="SMART" id="SM00470"/>
    </source>
</evidence>
<keyword evidence="2" id="KW-0159">Chromosome partition</keyword>
<keyword evidence="3" id="KW-0238">DNA-binding</keyword>
<evidence type="ECO:0000256" key="4">
    <source>
        <dbReference type="SAM" id="MobiDB-lite"/>
    </source>
</evidence>
<evidence type="ECO:0000256" key="2">
    <source>
        <dbReference type="ARBA" id="ARBA00022829"/>
    </source>
</evidence>
<keyword evidence="7" id="KW-1185">Reference proteome</keyword>
<feature type="region of interest" description="Disordered" evidence="4">
    <location>
        <begin position="1"/>
        <end position="167"/>
    </location>
</feature>
<dbReference type="CDD" id="cd16393">
    <property type="entry name" value="SPO0J_N"/>
    <property type="match status" value="1"/>
</dbReference>
<sequence>MAEKRRGLGVGLGSLIPNNQQEKKNRPIDVFFSGSNVKPDTEADSSASSATDVDSGTVPAELGGEKTHRSRQSVSKKSGGKKTTTVDKASSKITTSQVVSGAELANEQGSGQSDTPSARTNAESGKPNELSTVSGAPAAKAAKGAPDANTEGAVQMSDPSVSETADDNLLPIPGTTYGEIDVTWIVPNRAQPRTIFDEDDLQELADSIKEVGVLQPIVVRPLSEPDRDHPDARYELIMGERRWRATQRAGLKEVPAIVRHTQDNDLLRDALLENLHRAQLNPLEEAAAYQQLLEDFGCTQEELSRKIARSRPQISNTLRLMKLPPLVQRRVAAGVLSAGHARALLGLTDPAAMERLAQRIVAEGLSVRAVEEIVAMGEEGAAAARRRPRISQFPDELGALATRLADRLNTRVKVNMGQRKGKISIDFGSLDDLNRILSELGDGGVEFPVQHEESAG</sequence>
<dbReference type="Pfam" id="PF02195">
    <property type="entry name" value="ParB_N"/>
    <property type="match status" value="1"/>
</dbReference>
<organism evidence="6 7">
    <name type="scientific">Arcanobacterium wilhelmae</name>
    <dbReference type="NCBI Taxonomy" id="1803177"/>
    <lineage>
        <taxon>Bacteria</taxon>
        <taxon>Bacillati</taxon>
        <taxon>Actinomycetota</taxon>
        <taxon>Actinomycetes</taxon>
        <taxon>Actinomycetales</taxon>
        <taxon>Actinomycetaceae</taxon>
        <taxon>Arcanobacterium</taxon>
    </lineage>
</organism>
<evidence type="ECO:0000313" key="7">
    <source>
        <dbReference type="Proteomes" id="UP001235966"/>
    </source>
</evidence>
<comment type="caution">
    <text evidence="6">The sequence shown here is derived from an EMBL/GenBank/DDBJ whole genome shotgun (WGS) entry which is preliminary data.</text>
</comment>
<dbReference type="NCBIfam" id="TIGR00180">
    <property type="entry name" value="parB_part"/>
    <property type="match status" value="1"/>
</dbReference>
<dbReference type="Pfam" id="PF23552">
    <property type="entry name" value="ParB_C"/>
    <property type="match status" value="1"/>
</dbReference>
<comment type="similarity">
    <text evidence="1">Belongs to the ParB family.</text>
</comment>
<feature type="compositionally biased region" description="Low complexity" evidence="4">
    <location>
        <begin position="73"/>
        <end position="83"/>
    </location>
</feature>
<reference evidence="6 7" key="1">
    <citation type="submission" date="2023-07" db="EMBL/GenBank/DDBJ databases">
        <title>Sequencing the genomes of 1000 actinobacteria strains.</title>
        <authorList>
            <person name="Klenk H.-P."/>
        </authorList>
    </citation>
    <scope>NUCLEOTIDE SEQUENCE [LARGE SCALE GENOMIC DNA]</scope>
    <source>
        <strain evidence="6 7">DSM 102162</strain>
    </source>
</reference>
<gene>
    <name evidence="6" type="ORF">J2S49_000980</name>
</gene>
<dbReference type="SMART" id="SM00470">
    <property type="entry name" value="ParB"/>
    <property type="match status" value="1"/>
</dbReference>
<feature type="domain" description="ParB-like N-terminal" evidence="5">
    <location>
        <begin position="178"/>
        <end position="275"/>
    </location>
</feature>
<evidence type="ECO:0000256" key="3">
    <source>
        <dbReference type="ARBA" id="ARBA00023125"/>
    </source>
</evidence>
<feature type="compositionally biased region" description="Polar residues" evidence="4">
    <location>
        <begin position="107"/>
        <end position="134"/>
    </location>
</feature>
<name>A0ABT9NB07_9ACTO</name>
<feature type="compositionally biased region" description="Low complexity" evidence="4">
    <location>
        <begin position="44"/>
        <end position="57"/>
    </location>
</feature>
<dbReference type="InterPro" id="IPR057240">
    <property type="entry name" value="ParB_dimer_C"/>
</dbReference>
<dbReference type="SUPFAM" id="SSF109709">
    <property type="entry name" value="KorB DNA-binding domain-like"/>
    <property type="match status" value="1"/>
</dbReference>
<dbReference type="InterPro" id="IPR041468">
    <property type="entry name" value="HTH_ParB/Spo0J"/>
</dbReference>
<dbReference type="Gene3D" id="1.10.10.2830">
    <property type="match status" value="1"/>
</dbReference>